<evidence type="ECO:0000313" key="3">
    <source>
        <dbReference type="Proteomes" id="UP000616201"/>
    </source>
</evidence>
<sequence length="76" mass="9008">MEKNWTKVRTYTNEIKSEFLKQLLEQNDIPTVVMNKKDSSYLFGKIEIYVSDSLVAQAEKIIEEFESEKSLNWDED</sequence>
<gene>
    <name evidence="2" type="ORF">C4F49_04410</name>
</gene>
<dbReference type="RefSeq" id="WP_196935810.1">
    <property type="nucleotide sequence ID" value="NZ_MU158698.1"/>
</dbReference>
<dbReference type="EMBL" id="PRDK01000003">
    <property type="protein sequence ID" value="MBE8712914.1"/>
    <property type="molecule type" value="Genomic_DNA"/>
</dbReference>
<dbReference type="Gene3D" id="3.30.70.790">
    <property type="entry name" value="UreE, C-terminal domain"/>
    <property type="match status" value="1"/>
</dbReference>
<comment type="caution">
    <text evidence="2">The sequence shown here is derived from an EMBL/GenBank/DDBJ whole genome shotgun (WGS) entry which is preliminary data.</text>
</comment>
<dbReference type="Pfam" id="PF09413">
    <property type="entry name" value="DUF2007"/>
    <property type="match status" value="1"/>
</dbReference>
<dbReference type="AlphaFoldDB" id="A0A928UXH4"/>
<evidence type="ECO:0000313" key="2">
    <source>
        <dbReference type="EMBL" id="MBE8712914.1"/>
    </source>
</evidence>
<organism evidence="2 3">
    <name type="scientific">Sphingobacterium hungaricum</name>
    <dbReference type="NCBI Taxonomy" id="2082723"/>
    <lineage>
        <taxon>Bacteria</taxon>
        <taxon>Pseudomonadati</taxon>
        <taxon>Bacteroidota</taxon>
        <taxon>Sphingobacteriia</taxon>
        <taxon>Sphingobacteriales</taxon>
        <taxon>Sphingobacteriaceae</taxon>
        <taxon>Sphingobacterium</taxon>
    </lineage>
</organism>
<proteinExistence type="predicted"/>
<dbReference type="Proteomes" id="UP000616201">
    <property type="component" value="Unassembled WGS sequence"/>
</dbReference>
<keyword evidence="3" id="KW-1185">Reference proteome</keyword>
<feature type="domain" description="DUF2007" evidence="1">
    <location>
        <begin position="5"/>
        <end position="66"/>
    </location>
</feature>
<dbReference type="InterPro" id="IPR018551">
    <property type="entry name" value="DUF2007"/>
</dbReference>
<dbReference type="SUPFAM" id="SSF54913">
    <property type="entry name" value="GlnB-like"/>
    <property type="match status" value="1"/>
</dbReference>
<name>A0A928UXH4_9SPHI</name>
<reference evidence="2" key="1">
    <citation type="submission" date="2018-02" db="EMBL/GenBank/DDBJ databases">
        <authorList>
            <person name="Vasarhelyi B.M."/>
            <person name="Deshmukh S."/>
            <person name="Balint B."/>
            <person name="Kukolya J."/>
        </authorList>
    </citation>
    <scope>NUCLEOTIDE SEQUENCE</scope>
    <source>
        <strain evidence="2">KB22</strain>
    </source>
</reference>
<accession>A0A928UXH4</accession>
<evidence type="ECO:0000259" key="1">
    <source>
        <dbReference type="Pfam" id="PF09413"/>
    </source>
</evidence>
<protein>
    <recommendedName>
        <fullName evidence="1">DUF2007 domain-containing protein</fullName>
    </recommendedName>
</protein>
<dbReference type="InterPro" id="IPR011322">
    <property type="entry name" value="N-reg_PII-like_a/b"/>
</dbReference>